<dbReference type="EMBL" id="JABELX010000004">
    <property type="protein sequence ID" value="NNH70412.1"/>
    <property type="molecule type" value="Genomic_DNA"/>
</dbReference>
<sequence length="300" mass="33745">MSSSKPTTIPRRQLGRKLREMRQGSGLSIADAARLIERGTGTLQRLEKGESPRIRQWDIEALCKIYGASQDKTEALKALAAQADERTRPVDEKVWWQRYEDLIPDDFETYVSLEAAAAQVIMYQSDVVPGVVQTSDYARALDGVFFGSDTPMELDQRIQVRMQRQTALTRRLSPVEVNLLIDEAVIRRVAGSPKVMVKQLRKLADTPANVQVRIVPFSAGFPLGCAPGPFVILRFPVDPGTLEPVEPTTVYVEQYGSRLYYDRTDVVDRYLQAHEHIARVALSVAESKHLLRCVAKEYEA</sequence>
<dbReference type="Proteomes" id="UP000586827">
    <property type="component" value="Unassembled WGS sequence"/>
</dbReference>
<name>A0A849BV04_9NOCA</name>
<dbReference type="PROSITE" id="PS50943">
    <property type="entry name" value="HTH_CROC1"/>
    <property type="match status" value="1"/>
</dbReference>
<feature type="domain" description="HTH cro/C1-type" evidence="1">
    <location>
        <begin position="18"/>
        <end position="73"/>
    </location>
</feature>
<accession>A0A849BV04</accession>
<dbReference type="CDD" id="cd00093">
    <property type="entry name" value="HTH_XRE"/>
    <property type="match status" value="1"/>
</dbReference>
<evidence type="ECO:0000259" key="1">
    <source>
        <dbReference type="PROSITE" id="PS50943"/>
    </source>
</evidence>
<dbReference type="Pfam" id="PF19054">
    <property type="entry name" value="DUF5753"/>
    <property type="match status" value="1"/>
</dbReference>
<evidence type="ECO:0000313" key="3">
    <source>
        <dbReference type="Proteomes" id="UP000586827"/>
    </source>
</evidence>
<dbReference type="InterPro" id="IPR001387">
    <property type="entry name" value="Cro/C1-type_HTH"/>
</dbReference>
<dbReference type="GO" id="GO:0003677">
    <property type="term" value="F:DNA binding"/>
    <property type="evidence" value="ECO:0007669"/>
    <property type="project" value="InterPro"/>
</dbReference>
<gene>
    <name evidence="2" type="ORF">HLB23_11155</name>
</gene>
<dbReference type="InterPro" id="IPR010982">
    <property type="entry name" value="Lambda_DNA-bd_dom_sf"/>
</dbReference>
<dbReference type="Gene3D" id="1.10.260.40">
    <property type="entry name" value="lambda repressor-like DNA-binding domains"/>
    <property type="match status" value="1"/>
</dbReference>
<dbReference type="Pfam" id="PF13560">
    <property type="entry name" value="HTH_31"/>
    <property type="match status" value="1"/>
</dbReference>
<reference evidence="2 3" key="1">
    <citation type="submission" date="2020-05" db="EMBL/GenBank/DDBJ databases">
        <title>MicrobeNet Type strains.</title>
        <authorList>
            <person name="Nicholson A.C."/>
        </authorList>
    </citation>
    <scope>NUCLEOTIDE SEQUENCE [LARGE SCALE GENOMIC DNA]</scope>
    <source>
        <strain evidence="2 3">JCM 3224</strain>
    </source>
</reference>
<comment type="caution">
    <text evidence="2">The sequence shown here is derived from an EMBL/GenBank/DDBJ whole genome shotgun (WGS) entry which is preliminary data.</text>
</comment>
<dbReference type="RefSeq" id="WP_067526764.1">
    <property type="nucleotide sequence ID" value="NZ_JABELX010000004.1"/>
</dbReference>
<dbReference type="SUPFAM" id="SSF47413">
    <property type="entry name" value="lambda repressor-like DNA-binding domains"/>
    <property type="match status" value="1"/>
</dbReference>
<dbReference type="AlphaFoldDB" id="A0A849BV04"/>
<protein>
    <submittedName>
        <fullName evidence="2">Helix-turn-helix domain-containing protein</fullName>
    </submittedName>
</protein>
<proteinExistence type="predicted"/>
<organism evidence="2 3">
    <name type="scientific">Nocardia uniformis</name>
    <dbReference type="NCBI Taxonomy" id="53432"/>
    <lineage>
        <taxon>Bacteria</taxon>
        <taxon>Bacillati</taxon>
        <taxon>Actinomycetota</taxon>
        <taxon>Actinomycetes</taxon>
        <taxon>Mycobacteriales</taxon>
        <taxon>Nocardiaceae</taxon>
        <taxon>Nocardia</taxon>
    </lineage>
</organism>
<dbReference type="InterPro" id="IPR043917">
    <property type="entry name" value="DUF5753"/>
</dbReference>
<evidence type="ECO:0000313" key="2">
    <source>
        <dbReference type="EMBL" id="NNH70412.1"/>
    </source>
</evidence>
<keyword evidence="3" id="KW-1185">Reference proteome</keyword>